<dbReference type="EMBL" id="MFHD01000016">
    <property type="protein sequence ID" value="OGF62615.1"/>
    <property type="molecule type" value="Genomic_DNA"/>
</dbReference>
<evidence type="ECO:0000313" key="2">
    <source>
        <dbReference type="Proteomes" id="UP000179251"/>
    </source>
</evidence>
<gene>
    <name evidence="1" type="ORF">A2834_02580</name>
</gene>
<sequence length="93" mass="11169">MASERPVRSVYYSSRFKKSLERMPNFVKKAFLEKEGVFMRNAFYPLLRTHQLHGKYKDYWAFTVIGQHRVMFKFLNKECDVGLIDIGTHEIYK</sequence>
<dbReference type="SUPFAM" id="SSF143011">
    <property type="entry name" value="RelE-like"/>
    <property type="match status" value="1"/>
</dbReference>
<reference evidence="1 2" key="1">
    <citation type="journal article" date="2016" name="Nat. Commun.">
        <title>Thousands of microbial genomes shed light on interconnected biogeochemical processes in an aquifer system.</title>
        <authorList>
            <person name="Anantharaman K."/>
            <person name="Brown C.T."/>
            <person name="Hug L.A."/>
            <person name="Sharon I."/>
            <person name="Castelle C.J."/>
            <person name="Probst A.J."/>
            <person name="Thomas B.C."/>
            <person name="Singh A."/>
            <person name="Wilkins M.J."/>
            <person name="Karaoz U."/>
            <person name="Brodie E.L."/>
            <person name="Williams K.H."/>
            <person name="Hubbard S.S."/>
            <person name="Banfield J.F."/>
        </authorList>
    </citation>
    <scope>NUCLEOTIDE SEQUENCE [LARGE SCALE GENOMIC DNA]</scope>
</reference>
<dbReference type="Proteomes" id="UP000179251">
    <property type="component" value="Unassembled WGS sequence"/>
</dbReference>
<evidence type="ECO:0000313" key="1">
    <source>
        <dbReference type="EMBL" id="OGF62615.1"/>
    </source>
</evidence>
<proteinExistence type="predicted"/>
<dbReference type="AlphaFoldDB" id="A0A1F5VGR8"/>
<dbReference type="STRING" id="1798325.A2834_02580"/>
<evidence type="ECO:0008006" key="3">
    <source>
        <dbReference type="Google" id="ProtNLM"/>
    </source>
</evidence>
<dbReference type="InterPro" id="IPR035093">
    <property type="entry name" value="RelE/ParE_toxin_dom_sf"/>
</dbReference>
<organism evidence="1 2">
    <name type="scientific">Candidatus Giovannonibacteria bacterium RIFCSPHIGHO2_01_FULL_45_23</name>
    <dbReference type="NCBI Taxonomy" id="1798325"/>
    <lineage>
        <taxon>Bacteria</taxon>
        <taxon>Candidatus Giovannoniibacteriota</taxon>
    </lineage>
</organism>
<dbReference type="Gene3D" id="3.30.2310.20">
    <property type="entry name" value="RelE-like"/>
    <property type="match status" value="1"/>
</dbReference>
<name>A0A1F5VGR8_9BACT</name>
<protein>
    <recommendedName>
        <fullName evidence="3">Plasmid stabilization protein</fullName>
    </recommendedName>
</protein>
<accession>A0A1F5VGR8</accession>
<comment type="caution">
    <text evidence="1">The sequence shown here is derived from an EMBL/GenBank/DDBJ whole genome shotgun (WGS) entry which is preliminary data.</text>
</comment>